<evidence type="ECO:0000313" key="2">
    <source>
        <dbReference type="Proteomes" id="UP000504634"/>
    </source>
</evidence>
<reference evidence="3" key="1">
    <citation type="submission" date="2025-08" db="UniProtKB">
        <authorList>
            <consortium name="RefSeq"/>
        </authorList>
    </citation>
    <scope>IDENTIFICATION</scope>
    <source>
        <strain evidence="3">11010-0011.00</strain>
        <tissue evidence="3">Whole body</tissue>
    </source>
</reference>
<feature type="domain" description="Fanconi anaemia group A protein N-terminal" evidence="1">
    <location>
        <begin position="13"/>
        <end position="368"/>
    </location>
</feature>
<dbReference type="InterPro" id="IPR031729">
    <property type="entry name" value="Fanconi_A_N"/>
</dbReference>
<sequence>MDFVGSRSFIFICKAIENQCDIQYGENCKDFQELLKSLTPKEKLLASKYFCQLPWKIGTLRVLRQFQDLRLLTATEYILSIQNNVQVQLVLNEFLEAEYELLENIFISAAYDSFNAIILNAALEDLFYHLFNDLASNPKISSLAYLAPLCKSLPANVLTKVMHTHIHILLNLHASDINQAFIHFSDWINKGVDELVFIKVLCEKLFLNSQEDVLNYLFKLSTLEHFKEWKFYVILIQSIASTSNADTTMFLKQYLKSRLLKIGGAPCKLSMLHLLLTARAATARTMSVKHNLDAYASWYKENICEMNYMMDVERFQNVLNLLQECITYEKEQQYLEIHAAMAISPPPLCGKLVQAYRSKCKAHLIQLKGCLKRKASIEMVD</sequence>
<evidence type="ECO:0000259" key="1">
    <source>
        <dbReference type="Pfam" id="PF15865"/>
    </source>
</evidence>
<name>A0A6J2TPE6_DROLE</name>
<protein>
    <submittedName>
        <fullName evidence="3">Uncharacterized protein LOC115626651 isoform X1</fullName>
    </submittedName>
</protein>
<organism evidence="2 3">
    <name type="scientific">Drosophila lebanonensis</name>
    <name type="common">Fruit fly</name>
    <name type="synonym">Scaptodrosophila lebanonensis</name>
    <dbReference type="NCBI Taxonomy" id="7225"/>
    <lineage>
        <taxon>Eukaryota</taxon>
        <taxon>Metazoa</taxon>
        <taxon>Ecdysozoa</taxon>
        <taxon>Arthropoda</taxon>
        <taxon>Hexapoda</taxon>
        <taxon>Insecta</taxon>
        <taxon>Pterygota</taxon>
        <taxon>Neoptera</taxon>
        <taxon>Endopterygota</taxon>
        <taxon>Diptera</taxon>
        <taxon>Brachycera</taxon>
        <taxon>Muscomorpha</taxon>
        <taxon>Ephydroidea</taxon>
        <taxon>Drosophilidae</taxon>
        <taxon>Scaptodrosophila</taxon>
    </lineage>
</organism>
<dbReference type="OrthoDB" id="7790690at2759"/>
<dbReference type="GeneID" id="115626651"/>
<dbReference type="AlphaFoldDB" id="A0A6J2TPE6"/>
<proteinExistence type="predicted"/>
<dbReference type="RefSeq" id="XP_030377919.1">
    <property type="nucleotide sequence ID" value="XM_030522059.1"/>
</dbReference>
<keyword evidence="2" id="KW-1185">Reference proteome</keyword>
<accession>A0A6J2TPE6</accession>
<gene>
    <name evidence="3" type="primary">LOC115626651</name>
</gene>
<dbReference type="Proteomes" id="UP000504634">
    <property type="component" value="Unplaced"/>
</dbReference>
<evidence type="ECO:0000313" key="3">
    <source>
        <dbReference type="RefSeq" id="XP_030377919.1"/>
    </source>
</evidence>
<dbReference type="Pfam" id="PF15865">
    <property type="entry name" value="Fanconi_A_N"/>
    <property type="match status" value="1"/>
</dbReference>